<dbReference type="RefSeq" id="WP_184365529.1">
    <property type="nucleotide sequence ID" value="NZ_BAAAKM010000021.1"/>
</dbReference>
<dbReference type="PANTHER" id="PTHR30055:SF234">
    <property type="entry name" value="HTH-TYPE TRANSCRIPTIONAL REGULATOR BETI"/>
    <property type="match status" value="1"/>
</dbReference>
<dbReference type="GO" id="GO:0000976">
    <property type="term" value="F:transcription cis-regulatory region binding"/>
    <property type="evidence" value="ECO:0007669"/>
    <property type="project" value="TreeGrafter"/>
</dbReference>
<dbReference type="InterPro" id="IPR001647">
    <property type="entry name" value="HTH_TetR"/>
</dbReference>
<dbReference type="InterPro" id="IPR041479">
    <property type="entry name" value="TetR_CgmR_C"/>
</dbReference>
<keyword evidence="3" id="KW-0804">Transcription</keyword>
<feature type="domain" description="HTH tetR-type" evidence="5">
    <location>
        <begin position="4"/>
        <end position="64"/>
    </location>
</feature>
<dbReference type="Pfam" id="PF00440">
    <property type="entry name" value="TetR_N"/>
    <property type="match status" value="1"/>
</dbReference>
<dbReference type="Gene3D" id="1.10.357.10">
    <property type="entry name" value="Tetracycline Repressor, domain 2"/>
    <property type="match status" value="1"/>
</dbReference>
<keyword evidence="7" id="KW-1185">Reference proteome</keyword>
<reference evidence="6 7" key="1">
    <citation type="submission" date="2020-08" db="EMBL/GenBank/DDBJ databases">
        <title>Sequencing the genomes of 1000 actinobacteria strains.</title>
        <authorList>
            <person name="Klenk H.-P."/>
        </authorList>
    </citation>
    <scope>NUCLEOTIDE SEQUENCE [LARGE SCALE GENOMIC DNA]</scope>
    <source>
        <strain evidence="6 7">DSM 44598</strain>
    </source>
</reference>
<gene>
    <name evidence="6" type="ORF">HNR07_003070</name>
</gene>
<dbReference type="PANTHER" id="PTHR30055">
    <property type="entry name" value="HTH-TYPE TRANSCRIPTIONAL REGULATOR RUTR"/>
    <property type="match status" value="1"/>
</dbReference>
<dbReference type="EMBL" id="JACHDO010000001">
    <property type="protein sequence ID" value="MBB5491933.1"/>
    <property type="molecule type" value="Genomic_DNA"/>
</dbReference>
<keyword evidence="2 4" id="KW-0238">DNA-binding</keyword>
<feature type="DNA-binding region" description="H-T-H motif" evidence="4">
    <location>
        <begin position="27"/>
        <end position="46"/>
    </location>
</feature>
<protein>
    <submittedName>
        <fullName evidence="6">AcrR family transcriptional regulator</fullName>
    </submittedName>
</protein>
<name>A0A840W984_9ACTN</name>
<dbReference type="GO" id="GO:0003700">
    <property type="term" value="F:DNA-binding transcription factor activity"/>
    <property type="evidence" value="ECO:0007669"/>
    <property type="project" value="TreeGrafter"/>
</dbReference>
<dbReference type="PROSITE" id="PS50977">
    <property type="entry name" value="HTH_TETR_2"/>
    <property type="match status" value="1"/>
</dbReference>
<dbReference type="SUPFAM" id="SSF46689">
    <property type="entry name" value="Homeodomain-like"/>
    <property type="match status" value="1"/>
</dbReference>
<dbReference type="AlphaFoldDB" id="A0A840W984"/>
<comment type="caution">
    <text evidence="6">The sequence shown here is derived from an EMBL/GenBank/DDBJ whole genome shotgun (WGS) entry which is preliminary data.</text>
</comment>
<evidence type="ECO:0000259" key="5">
    <source>
        <dbReference type="PROSITE" id="PS50977"/>
    </source>
</evidence>
<evidence type="ECO:0000313" key="7">
    <source>
        <dbReference type="Proteomes" id="UP000579647"/>
    </source>
</evidence>
<evidence type="ECO:0000256" key="2">
    <source>
        <dbReference type="ARBA" id="ARBA00023125"/>
    </source>
</evidence>
<evidence type="ECO:0000256" key="3">
    <source>
        <dbReference type="ARBA" id="ARBA00023163"/>
    </source>
</evidence>
<dbReference type="InterPro" id="IPR050109">
    <property type="entry name" value="HTH-type_TetR-like_transc_reg"/>
</dbReference>
<accession>A0A840W984</accession>
<proteinExistence type="predicted"/>
<dbReference type="Proteomes" id="UP000579647">
    <property type="component" value="Unassembled WGS sequence"/>
</dbReference>
<sequence length="183" mass="20376">MSTSNTRDRILDALQDILISDGYSSVTLELVARTAEVSKGGLLYHFPSKAAMMVGLMERIRALAEEEFREAVVSEEGVVRYFLRTSLPQSTAESELYWAVIAALRSKEDIPPEAAEMVKGLFDRWGELLHAELTDPVLAETIRLAGDGMYMSSIAGLGQPDPELTRQVMERLAEASDEVRRQR</sequence>
<organism evidence="6 7">
    <name type="scientific">Nocardiopsis metallicus</name>
    <dbReference type="NCBI Taxonomy" id="179819"/>
    <lineage>
        <taxon>Bacteria</taxon>
        <taxon>Bacillati</taxon>
        <taxon>Actinomycetota</taxon>
        <taxon>Actinomycetes</taxon>
        <taxon>Streptosporangiales</taxon>
        <taxon>Nocardiopsidaceae</taxon>
        <taxon>Nocardiopsis</taxon>
    </lineage>
</organism>
<keyword evidence="1" id="KW-0805">Transcription regulation</keyword>
<dbReference type="InterPro" id="IPR009057">
    <property type="entry name" value="Homeodomain-like_sf"/>
</dbReference>
<evidence type="ECO:0000313" key="6">
    <source>
        <dbReference type="EMBL" id="MBB5491933.1"/>
    </source>
</evidence>
<dbReference type="Pfam" id="PF17937">
    <property type="entry name" value="TetR_C_28"/>
    <property type="match status" value="1"/>
</dbReference>
<evidence type="ECO:0000256" key="4">
    <source>
        <dbReference type="PROSITE-ProRule" id="PRU00335"/>
    </source>
</evidence>
<evidence type="ECO:0000256" key="1">
    <source>
        <dbReference type="ARBA" id="ARBA00023015"/>
    </source>
</evidence>
<dbReference type="PRINTS" id="PR00455">
    <property type="entry name" value="HTHTETR"/>
</dbReference>